<name>A0A4Z2I617_9TELE</name>
<protein>
    <submittedName>
        <fullName evidence="2">Uncharacterized protein</fullName>
    </submittedName>
</protein>
<comment type="caution">
    <text evidence="2">The sequence shown here is derived from an EMBL/GenBank/DDBJ whole genome shotgun (WGS) entry which is preliminary data.</text>
</comment>
<accession>A0A4Z2I617</accession>
<gene>
    <name evidence="2" type="ORF">EYF80_016267</name>
</gene>
<dbReference type="AlphaFoldDB" id="A0A4Z2I617"/>
<dbReference type="EMBL" id="SRLO01000124">
    <property type="protein sequence ID" value="TNN73477.1"/>
    <property type="molecule type" value="Genomic_DNA"/>
</dbReference>
<evidence type="ECO:0000256" key="1">
    <source>
        <dbReference type="SAM" id="MobiDB-lite"/>
    </source>
</evidence>
<evidence type="ECO:0000313" key="3">
    <source>
        <dbReference type="Proteomes" id="UP000314294"/>
    </source>
</evidence>
<organism evidence="2 3">
    <name type="scientific">Liparis tanakae</name>
    <name type="common">Tanaka's snailfish</name>
    <dbReference type="NCBI Taxonomy" id="230148"/>
    <lineage>
        <taxon>Eukaryota</taxon>
        <taxon>Metazoa</taxon>
        <taxon>Chordata</taxon>
        <taxon>Craniata</taxon>
        <taxon>Vertebrata</taxon>
        <taxon>Euteleostomi</taxon>
        <taxon>Actinopterygii</taxon>
        <taxon>Neopterygii</taxon>
        <taxon>Teleostei</taxon>
        <taxon>Neoteleostei</taxon>
        <taxon>Acanthomorphata</taxon>
        <taxon>Eupercaria</taxon>
        <taxon>Perciformes</taxon>
        <taxon>Cottioidei</taxon>
        <taxon>Cottales</taxon>
        <taxon>Liparidae</taxon>
        <taxon>Liparis</taxon>
    </lineage>
</organism>
<proteinExistence type="predicted"/>
<feature type="region of interest" description="Disordered" evidence="1">
    <location>
        <begin position="43"/>
        <end position="65"/>
    </location>
</feature>
<reference evidence="2 3" key="1">
    <citation type="submission" date="2019-03" db="EMBL/GenBank/DDBJ databases">
        <title>First draft genome of Liparis tanakae, snailfish: a comprehensive survey of snailfish specific genes.</title>
        <authorList>
            <person name="Kim W."/>
            <person name="Song I."/>
            <person name="Jeong J.-H."/>
            <person name="Kim D."/>
            <person name="Kim S."/>
            <person name="Ryu S."/>
            <person name="Song J.Y."/>
            <person name="Lee S.K."/>
        </authorList>
    </citation>
    <scope>NUCLEOTIDE SEQUENCE [LARGE SCALE GENOMIC DNA]</scope>
    <source>
        <tissue evidence="2">Muscle</tissue>
    </source>
</reference>
<evidence type="ECO:0000313" key="2">
    <source>
        <dbReference type="EMBL" id="TNN73477.1"/>
    </source>
</evidence>
<sequence>MQELREKSARRWCAEQELVWSGLVQLKGTACIVEKGPQWRRYTSQAAGETPPPIGGPGVELRPDP</sequence>
<dbReference type="Proteomes" id="UP000314294">
    <property type="component" value="Unassembled WGS sequence"/>
</dbReference>
<keyword evidence="3" id="KW-1185">Reference proteome</keyword>